<dbReference type="PRINTS" id="PR00412">
    <property type="entry name" value="EPOXHYDRLASE"/>
</dbReference>
<name>A0ABV9CF96_9ACTN</name>
<dbReference type="Pfam" id="PF12697">
    <property type="entry name" value="Abhydrolase_6"/>
    <property type="match status" value="1"/>
</dbReference>
<dbReference type="PRINTS" id="PR00111">
    <property type="entry name" value="ABHYDROLASE"/>
</dbReference>
<feature type="domain" description="AB hydrolase-1" evidence="1">
    <location>
        <begin position="26"/>
        <end position="257"/>
    </location>
</feature>
<dbReference type="InterPro" id="IPR000073">
    <property type="entry name" value="AB_hydrolase_1"/>
</dbReference>
<dbReference type="Proteomes" id="UP001596004">
    <property type="component" value="Unassembled WGS sequence"/>
</dbReference>
<dbReference type="InterPro" id="IPR000639">
    <property type="entry name" value="Epox_hydrolase-like"/>
</dbReference>
<comment type="caution">
    <text evidence="2">The sequence shown here is derived from an EMBL/GenBank/DDBJ whole genome shotgun (WGS) entry which is preliminary data.</text>
</comment>
<dbReference type="GO" id="GO:0016787">
    <property type="term" value="F:hydrolase activity"/>
    <property type="evidence" value="ECO:0007669"/>
    <property type="project" value="UniProtKB-KW"/>
</dbReference>
<proteinExistence type="predicted"/>
<gene>
    <name evidence="2" type="ORF">ACFO60_11210</name>
</gene>
<reference evidence="3" key="1">
    <citation type="journal article" date="2019" name="Int. J. Syst. Evol. Microbiol.">
        <title>The Global Catalogue of Microorganisms (GCM) 10K type strain sequencing project: providing services to taxonomists for standard genome sequencing and annotation.</title>
        <authorList>
            <consortium name="The Broad Institute Genomics Platform"/>
            <consortium name="The Broad Institute Genome Sequencing Center for Infectious Disease"/>
            <person name="Wu L."/>
            <person name="Ma J."/>
        </authorList>
    </citation>
    <scope>NUCLEOTIDE SEQUENCE [LARGE SCALE GENOMIC DNA]</scope>
    <source>
        <strain evidence="3">CGMCC 4.7132</strain>
    </source>
</reference>
<sequence>MATRYLEAAGGRIAYEVTGPPEGRGVVLVHGMGDTRASFRFLARSLAEEGYRVAAMDVRGYGESSTGWPNHDVAPIGEDVLALARELGGPVTVVAHSIGCASAVWAAVREPALVTELVLIGSFSGDTPIKPWMRAASRAVGRSAYLWGVFLRSCYPSARPADFDAYVRAVKANLREPGRRAALRAQIEVSLSGVATPYAEVRCPALVVMGTRDRDFADPAAEARAIAGRLGGPAEVLLVEGAGHYPHAEMPQVTAAAIVGALAHGPETRDREVCH</sequence>
<evidence type="ECO:0000313" key="2">
    <source>
        <dbReference type="EMBL" id="MFC4531332.1"/>
    </source>
</evidence>
<dbReference type="PANTHER" id="PTHR43689">
    <property type="entry name" value="HYDROLASE"/>
    <property type="match status" value="1"/>
</dbReference>
<dbReference type="SUPFAM" id="SSF53474">
    <property type="entry name" value="alpha/beta-Hydrolases"/>
    <property type="match status" value="1"/>
</dbReference>
<evidence type="ECO:0000313" key="3">
    <source>
        <dbReference type="Proteomes" id="UP001596004"/>
    </source>
</evidence>
<accession>A0ABV9CF96</accession>
<dbReference type="PANTHER" id="PTHR43689:SF8">
    <property type="entry name" value="ALPHA_BETA-HYDROLASES SUPERFAMILY PROTEIN"/>
    <property type="match status" value="1"/>
</dbReference>
<dbReference type="InterPro" id="IPR029058">
    <property type="entry name" value="AB_hydrolase_fold"/>
</dbReference>
<keyword evidence="3" id="KW-1185">Reference proteome</keyword>
<keyword evidence="2" id="KW-0378">Hydrolase</keyword>
<evidence type="ECO:0000259" key="1">
    <source>
        <dbReference type="Pfam" id="PF12697"/>
    </source>
</evidence>
<organism evidence="2 3">
    <name type="scientific">Sphaerisporangium dianthi</name>
    <dbReference type="NCBI Taxonomy" id="1436120"/>
    <lineage>
        <taxon>Bacteria</taxon>
        <taxon>Bacillati</taxon>
        <taxon>Actinomycetota</taxon>
        <taxon>Actinomycetes</taxon>
        <taxon>Streptosporangiales</taxon>
        <taxon>Streptosporangiaceae</taxon>
        <taxon>Sphaerisporangium</taxon>
    </lineage>
</organism>
<dbReference type="Gene3D" id="3.40.50.1820">
    <property type="entry name" value="alpha/beta hydrolase"/>
    <property type="match status" value="1"/>
</dbReference>
<dbReference type="RefSeq" id="WP_380839854.1">
    <property type="nucleotide sequence ID" value="NZ_JBHSFP010000005.1"/>
</dbReference>
<protein>
    <submittedName>
        <fullName evidence="2">Alpha/beta fold hydrolase</fullName>
    </submittedName>
</protein>
<dbReference type="EMBL" id="JBHSFP010000005">
    <property type="protein sequence ID" value="MFC4531332.1"/>
    <property type="molecule type" value="Genomic_DNA"/>
</dbReference>